<evidence type="ECO:0000256" key="7">
    <source>
        <dbReference type="ARBA" id="ARBA00023136"/>
    </source>
</evidence>
<evidence type="ECO:0000256" key="2">
    <source>
        <dbReference type="ARBA" id="ARBA00007935"/>
    </source>
</evidence>
<name>A0A127FC37_STEDE</name>
<keyword evidence="9" id="KW-1185">Reference proteome</keyword>
<dbReference type="SUPFAM" id="SSF81345">
    <property type="entry name" value="ABC transporter involved in vitamin B12 uptake, BtuC"/>
    <property type="match status" value="1"/>
</dbReference>
<evidence type="ECO:0000256" key="3">
    <source>
        <dbReference type="ARBA" id="ARBA00022448"/>
    </source>
</evidence>
<dbReference type="AlphaFoldDB" id="A0A127FC37"/>
<dbReference type="EMBL" id="CP011971">
    <property type="protein sequence ID" value="AMN47987.1"/>
    <property type="molecule type" value="Genomic_DNA"/>
</dbReference>
<keyword evidence="3" id="KW-0813">Transport</keyword>
<reference evidence="8 9" key="1">
    <citation type="submission" date="2015-06" db="EMBL/GenBank/DDBJ databases">
        <title>A Comprehensive Approach to Explore the Metabolic and Phylogenetic Diversity of Bacterial Steroid Degradation in the Environment: Testosterone as an Example.</title>
        <authorList>
            <person name="Yang F.-C."/>
            <person name="Chen Y.-L."/>
            <person name="Yu C.-P."/>
            <person name="Tang S.-L."/>
            <person name="Wang P.-H."/>
            <person name="Ismail W."/>
            <person name="Wang C.-H."/>
            <person name="Yang C.-Y."/>
            <person name="Chiang Y.-R."/>
        </authorList>
    </citation>
    <scope>NUCLEOTIDE SEQUENCE [LARGE SCALE GENOMIC DNA]</scope>
    <source>
        <strain evidence="8 9">DSM 18526</strain>
    </source>
</reference>
<dbReference type="OrthoDB" id="9055647at2"/>
<dbReference type="FunFam" id="1.10.3470.10:FF:000001">
    <property type="entry name" value="Vitamin B12 ABC transporter permease BtuC"/>
    <property type="match status" value="1"/>
</dbReference>
<proteinExistence type="inferred from homology"/>
<evidence type="ECO:0000313" key="9">
    <source>
        <dbReference type="Proteomes" id="UP000070250"/>
    </source>
</evidence>
<dbReference type="Pfam" id="PF01032">
    <property type="entry name" value="FecCD"/>
    <property type="match status" value="1"/>
</dbReference>
<accession>A0A127FC37</accession>
<dbReference type="KEGG" id="sdf:ACG33_12940"/>
<comment type="subcellular location">
    <subcellularLocation>
        <location evidence="1">Cell membrane</location>
        <topology evidence="1">Multi-pass membrane protein</topology>
    </subcellularLocation>
</comment>
<dbReference type="CDD" id="cd06550">
    <property type="entry name" value="TM_ABC_iron-siderophores_like"/>
    <property type="match status" value="1"/>
</dbReference>
<dbReference type="GO" id="GO:0022857">
    <property type="term" value="F:transmembrane transporter activity"/>
    <property type="evidence" value="ECO:0007669"/>
    <property type="project" value="InterPro"/>
</dbReference>
<dbReference type="PANTHER" id="PTHR30472">
    <property type="entry name" value="FERRIC ENTEROBACTIN TRANSPORT SYSTEM PERMEASE PROTEIN"/>
    <property type="match status" value="1"/>
</dbReference>
<dbReference type="GO" id="GO:0033214">
    <property type="term" value="P:siderophore-iron import into cell"/>
    <property type="evidence" value="ECO:0007669"/>
    <property type="project" value="TreeGrafter"/>
</dbReference>
<organism evidence="8 9">
    <name type="scientific">Steroidobacter denitrificans</name>
    <dbReference type="NCBI Taxonomy" id="465721"/>
    <lineage>
        <taxon>Bacteria</taxon>
        <taxon>Pseudomonadati</taxon>
        <taxon>Pseudomonadota</taxon>
        <taxon>Gammaproteobacteria</taxon>
        <taxon>Steroidobacterales</taxon>
        <taxon>Steroidobacteraceae</taxon>
        <taxon>Steroidobacter</taxon>
    </lineage>
</organism>
<evidence type="ECO:0000313" key="8">
    <source>
        <dbReference type="EMBL" id="AMN47987.1"/>
    </source>
</evidence>
<sequence length="337" mass="34372">MPARHRVSLWLVAAALLATIVATAFAVGKYPVSPSDLLRALAGRLAGTDSGLPQAVETVIWNIRLPRIAAGLLVGAVLAAAGAAYQGMFRNPLVSPDILGVSTGAGLGASLGIFLSLPLAAVQGLAFVGGLAAVGIVYQIASLVRRHDPVLVLVLAGVAISALLGAGISLIKILSDPYAQLASITFWLLGGLNAVTCSELAATAPAMLAGLVPMALLRWRMNLLSLADEEASALGIDVVRLRLILVTAATLSTAATVSLAGIVGWIGLVVPHIARLLVGPDFSRLLPASLLLGAGFLVITDTLARTVVSMELPLGILTALVGAPFFLFLLARGGKTA</sequence>
<comment type="similarity">
    <text evidence="2">Belongs to the binding-protein-dependent transport system permease family. FecCD subfamily.</text>
</comment>
<evidence type="ECO:0000256" key="4">
    <source>
        <dbReference type="ARBA" id="ARBA00022475"/>
    </source>
</evidence>
<dbReference type="RefSeq" id="WP_066921803.1">
    <property type="nucleotide sequence ID" value="NZ_CP011971.1"/>
</dbReference>
<dbReference type="InterPro" id="IPR000522">
    <property type="entry name" value="ABC_transptr_permease_BtuC"/>
</dbReference>
<evidence type="ECO:0000256" key="5">
    <source>
        <dbReference type="ARBA" id="ARBA00022692"/>
    </source>
</evidence>
<dbReference type="PANTHER" id="PTHR30472:SF70">
    <property type="entry name" value="MOLYBDATE IMPORT SYSTEM PERMEASE PROTEIN MOLB"/>
    <property type="match status" value="1"/>
</dbReference>
<dbReference type="Proteomes" id="UP000070250">
    <property type="component" value="Chromosome"/>
</dbReference>
<keyword evidence="4" id="KW-1003">Cell membrane</keyword>
<evidence type="ECO:0000256" key="6">
    <source>
        <dbReference type="ARBA" id="ARBA00022989"/>
    </source>
</evidence>
<gene>
    <name evidence="8" type="ORF">ACG33_12940</name>
</gene>
<dbReference type="GO" id="GO:0005886">
    <property type="term" value="C:plasma membrane"/>
    <property type="evidence" value="ECO:0007669"/>
    <property type="project" value="UniProtKB-SubCell"/>
</dbReference>
<evidence type="ECO:0000256" key="1">
    <source>
        <dbReference type="ARBA" id="ARBA00004651"/>
    </source>
</evidence>
<protein>
    <submittedName>
        <fullName evidence="8">Iron complex transport system permease protein</fullName>
    </submittedName>
</protein>
<dbReference type="STRING" id="465721.ACG33_12940"/>
<dbReference type="Gene3D" id="1.10.3470.10">
    <property type="entry name" value="ABC transporter involved in vitamin B12 uptake, BtuC"/>
    <property type="match status" value="1"/>
</dbReference>
<keyword evidence="6" id="KW-1133">Transmembrane helix</keyword>
<keyword evidence="5" id="KW-0812">Transmembrane</keyword>
<keyword evidence="7" id="KW-0472">Membrane</keyword>
<dbReference type="InterPro" id="IPR037294">
    <property type="entry name" value="ABC_BtuC-like"/>
</dbReference>